<gene>
    <name evidence="2" type="ORF">SETTUDRAFT_105677</name>
</gene>
<accession>R0IY70</accession>
<feature type="compositionally biased region" description="Low complexity" evidence="1">
    <location>
        <begin position="426"/>
        <end position="439"/>
    </location>
</feature>
<protein>
    <submittedName>
        <fullName evidence="2">Uncharacterized protein</fullName>
    </submittedName>
</protein>
<dbReference type="HOGENOM" id="CLU_019795_0_0_1"/>
<dbReference type="RefSeq" id="XP_008023265.1">
    <property type="nucleotide sequence ID" value="XM_008025074.1"/>
</dbReference>
<dbReference type="GeneID" id="19395120"/>
<name>R0IY70_EXST2</name>
<evidence type="ECO:0000313" key="2">
    <source>
        <dbReference type="EMBL" id="EOA89506.1"/>
    </source>
</evidence>
<organism evidence="2 3">
    <name type="scientific">Exserohilum turcicum (strain 28A)</name>
    <name type="common">Northern leaf blight fungus</name>
    <name type="synonym">Setosphaeria turcica</name>
    <dbReference type="NCBI Taxonomy" id="671987"/>
    <lineage>
        <taxon>Eukaryota</taxon>
        <taxon>Fungi</taxon>
        <taxon>Dikarya</taxon>
        <taxon>Ascomycota</taxon>
        <taxon>Pezizomycotina</taxon>
        <taxon>Dothideomycetes</taxon>
        <taxon>Pleosporomycetidae</taxon>
        <taxon>Pleosporales</taxon>
        <taxon>Pleosporineae</taxon>
        <taxon>Pleosporaceae</taxon>
        <taxon>Exserohilum</taxon>
    </lineage>
</organism>
<sequence>MDEKEEKEISPATGEEMKKHEKWGRKGLTNEQQVTYWKQVIYWNKERFTEAKWREAVRRIARAAKENNVIVFGWHPPPPTHSINTLGGHPLFPYGSSSLTSLTSAHPLRPAHLPRIATSSTISRPRWDVVQSGPVTPLSATLGPTKNAFAEGGFWASLSPKTPATAIPAASTPILCANRLALDRLSHSEYDVIHPSMVKPKDELLAAELTLESRQLDLSKHLDPDLPAKVDRFADDEATCVRYYSIKTAEELEDIDTWLQFNESTGELTNVLEAQRDLFRMNRDRRKTKDIGLSEQAVQLAWAAKIVSDTEYITASRAEAESVDSDSDDEGYDYSNFVRSLRSKASSILGEDVEREEYRESGSARSSDSPMLPSYLATRTLPLRSLDSNTPSSSSSTFFLTPPAPPPKNKISSSHRKNLSIITHAHSSAVSSTASVASSEPLSPEERGMRHQGPSMDDLNTWADELRKMERKRTEMRLVG</sequence>
<dbReference type="AlphaFoldDB" id="R0IY70"/>
<proteinExistence type="predicted"/>
<keyword evidence="3" id="KW-1185">Reference proteome</keyword>
<feature type="compositionally biased region" description="Low complexity" evidence="1">
    <location>
        <begin position="385"/>
        <end position="401"/>
    </location>
</feature>
<feature type="region of interest" description="Disordered" evidence="1">
    <location>
        <begin position="1"/>
        <end position="24"/>
    </location>
</feature>
<reference evidence="2 3" key="1">
    <citation type="journal article" date="2012" name="PLoS Pathog.">
        <title>Diverse lifestyles and strategies of plant pathogenesis encoded in the genomes of eighteen Dothideomycetes fungi.</title>
        <authorList>
            <person name="Ohm R.A."/>
            <person name="Feau N."/>
            <person name="Henrissat B."/>
            <person name="Schoch C.L."/>
            <person name="Horwitz B.A."/>
            <person name="Barry K.W."/>
            <person name="Condon B.J."/>
            <person name="Copeland A.C."/>
            <person name="Dhillon B."/>
            <person name="Glaser F."/>
            <person name="Hesse C.N."/>
            <person name="Kosti I."/>
            <person name="LaButti K."/>
            <person name="Lindquist E.A."/>
            <person name="Lucas S."/>
            <person name="Salamov A.A."/>
            <person name="Bradshaw R.E."/>
            <person name="Ciuffetti L."/>
            <person name="Hamelin R.C."/>
            <person name="Kema G.H.J."/>
            <person name="Lawrence C."/>
            <person name="Scott J.A."/>
            <person name="Spatafora J.W."/>
            <person name="Turgeon B.G."/>
            <person name="de Wit P.J.G.M."/>
            <person name="Zhong S."/>
            <person name="Goodwin S.B."/>
            <person name="Grigoriev I.V."/>
        </authorList>
    </citation>
    <scope>NUCLEOTIDE SEQUENCE [LARGE SCALE GENOMIC DNA]</scope>
    <source>
        <strain evidence="3">28A</strain>
    </source>
</reference>
<evidence type="ECO:0000256" key="1">
    <source>
        <dbReference type="SAM" id="MobiDB-lite"/>
    </source>
</evidence>
<dbReference type="OrthoDB" id="3800557at2759"/>
<feature type="compositionally biased region" description="Basic and acidic residues" evidence="1">
    <location>
        <begin position="1"/>
        <end position="19"/>
    </location>
</feature>
<feature type="non-terminal residue" evidence="2">
    <location>
        <position position="480"/>
    </location>
</feature>
<feature type="region of interest" description="Disordered" evidence="1">
    <location>
        <begin position="353"/>
        <end position="414"/>
    </location>
</feature>
<dbReference type="eggNOG" id="ENOG502TJF6">
    <property type="taxonomic scope" value="Eukaryota"/>
</dbReference>
<dbReference type="EMBL" id="KB908515">
    <property type="protein sequence ID" value="EOA89506.1"/>
    <property type="molecule type" value="Genomic_DNA"/>
</dbReference>
<evidence type="ECO:0000313" key="3">
    <source>
        <dbReference type="Proteomes" id="UP000016935"/>
    </source>
</evidence>
<feature type="region of interest" description="Disordered" evidence="1">
    <location>
        <begin position="426"/>
        <end position="459"/>
    </location>
</feature>
<reference evidence="2 3" key="2">
    <citation type="journal article" date="2013" name="PLoS Genet.">
        <title>Comparative genome structure, secondary metabolite, and effector coding capacity across Cochliobolus pathogens.</title>
        <authorList>
            <person name="Condon B.J."/>
            <person name="Leng Y."/>
            <person name="Wu D."/>
            <person name="Bushley K.E."/>
            <person name="Ohm R.A."/>
            <person name="Otillar R."/>
            <person name="Martin J."/>
            <person name="Schackwitz W."/>
            <person name="Grimwood J."/>
            <person name="MohdZainudin N."/>
            <person name="Xue C."/>
            <person name="Wang R."/>
            <person name="Manning V.A."/>
            <person name="Dhillon B."/>
            <person name="Tu Z.J."/>
            <person name="Steffenson B.J."/>
            <person name="Salamov A."/>
            <person name="Sun H."/>
            <person name="Lowry S."/>
            <person name="LaButti K."/>
            <person name="Han J."/>
            <person name="Copeland A."/>
            <person name="Lindquist E."/>
            <person name="Barry K."/>
            <person name="Schmutz J."/>
            <person name="Baker S.E."/>
            <person name="Ciuffetti L.M."/>
            <person name="Grigoriev I.V."/>
            <person name="Zhong S."/>
            <person name="Turgeon B.G."/>
        </authorList>
    </citation>
    <scope>NUCLEOTIDE SEQUENCE [LARGE SCALE GENOMIC DNA]</scope>
    <source>
        <strain evidence="3">28A</strain>
    </source>
</reference>
<dbReference type="Proteomes" id="UP000016935">
    <property type="component" value="Unassembled WGS sequence"/>
</dbReference>